<organism evidence="1 2">
    <name type="scientific">Acaryochloris thomasi RCC1774</name>
    <dbReference type="NCBI Taxonomy" id="1764569"/>
    <lineage>
        <taxon>Bacteria</taxon>
        <taxon>Bacillati</taxon>
        <taxon>Cyanobacteriota</taxon>
        <taxon>Cyanophyceae</taxon>
        <taxon>Acaryochloridales</taxon>
        <taxon>Acaryochloridaceae</taxon>
        <taxon>Acaryochloris</taxon>
        <taxon>Acaryochloris thomasi</taxon>
    </lineage>
</organism>
<gene>
    <name evidence="1" type="ORF">C1752_08625</name>
</gene>
<comment type="caution">
    <text evidence="1">The sequence shown here is derived from an EMBL/GenBank/DDBJ whole genome shotgun (WGS) entry which is preliminary data.</text>
</comment>
<accession>A0A2W1JHA9</accession>
<keyword evidence="2" id="KW-1185">Reference proteome</keyword>
<dbReference type="EMBL" id="PQWO01000024">
    <property type="protein sequence ID" value="PZD70975.1"/>
    <property type="molecule type" value="Genomic_DNA"/>
</dbReference>
<dbReference type="AlphaFoldDB" id="A0A2W1JHA9"/>
<dbReference type="InterPro" id="IPR027417">
    <property type="entry name" value="P-loop_NTPase"/>
</dbReference>
<dbReference type="Gene3D" id="3.40.50.300">
    <property type="entry name" value="P-loop containing nucleotide triphosphate hydrolases"/>
    <property type="match status" value="1"/>
</dbReference>
<evidence type="ECO:0000313" key="2">
    <source>
        <dbReference type="Proteomes" id="UP000248857"/>
    </source>
</evidence>
<name>A0A2W1JHA9_9CYAN</name>
<dbReference type="Proteomes" id="UP000248857">
    <property type="component" value="Unassembled WGS sequence"/>
</dbReference>
<protein>
    <submittedName>
        <fullName evidence="1">Uncharacterized protein</fullName>
    </submittedName>
</protein>
<reference evidence="1 2" key="1">
    <citation type="journal article" date="2018" name="Sci. Rep.">
        <title>A novel species of the marine cyanobacterium Acaryochloris with a unique pigment content and lifestyle.</title>
        <authorList>
            <person name="Partensky F."/>
            <person name="Six C."/>
            <person name="Ratin M."/>
            <person name="Garczarek L."/>
            <person name="Vaulot D."/>
            <person name="Probert I."/>
            <person name="Calteau A."/>
            <person name="Gourvil P."/>
            <person name="Marie D."/>
            <person name="Grebert T."/>
            <person name="Bouchier C."/>
            <person name="Le Panse S."/>
            <person name="Gachenot M."/>
            <person name="Rodriguez F."/>
            <person name="Garrido J.L."/>
        </authorList>
    </citation>
    <scope>NUCLEOTIDE SEQUENCE [LARGE SCALE GENOMIC DNA]</scope>
    <source>
        <strain evidence="1 2">RCC1774</strain>
    </source>
</reference>
<proteinExistence type="predicted"/>
<sequence>MAHLLANRIHCPAFCRDEFKEGFVHTVGGNHESLGQDVNWDIYETFFETVDFVASKGISLVIEAAFQHKLWAPKLLPLTQIANVSLVICTVAPGLARSRCIERSTKDMTRERFHGDSAILAAKEGTELSKFDYCPPALPVPLLSVDTTDGYCPDVDEIISFAMQSSRAVDL</sequence>
<evidence type="ECO:0000313" key="1">
    <source>
        <dbReference type="EMBL" id="PZD70975.1"/>
    </source>
</evidence>